<dbReference type="Pfam" id="PF03703">
    <property type="entry name" value="bPH_2"/>
    <property type="match status" value="2"/>
</dbReference>
<dbReference type="PANTHER" id="PTHR34473">
    <property type="entry name" value="UPF0699 TRANSMEMBRANE PROTEIN YDBS"/>
    <property type="match status" value="1"/>
</dbReference>
<dbReference type="OrthoDB" id="155986at2"/>
<feature type="transmembrane region" description="Helical" evidence="1">
    <location>
        <begin position="20"/>
        <end position="46"/>
    </location>
</feature>
<evidence type="ECO:0000259" key="2">
    <source>
        <dbReference type="Pfam" id="PF03703"/>
    </source>
</evidence>
<dbReference type="EMBL" id="REFJ01000001">
    <property type="protein sequence ID" value="RMA82448.1"/>
    <property type="molecule type" value="Genomic_DNA"/>
</dbReference>
<feature type="transmembrane region" description="Helical" evidence="1">
    <location>
        <begin position="58"/>
        <end position="79"/>
    </location>
</feature>
<keyword evidence="1" id="KW-0812">Transmembrane</keyword>
<feature type="transmembrane region" description="Helical" evidence="1">
    <location>
        <begin position="243"/>
        <end position="276"/>
    </location>
</feature>
<feature type="transmembrane region" description="Helical" evidence="1">
    <location>
        <begin position="408"/>
        <end position="427"/>
    </location>
</feature>
<keyword evidence="1" id="KW-1133">Transmembrane helix</keyword>
<keyword evidence="4" id="KW-1185">Reference proteome</keyword>
<dbReference type="AlphaFoldDB" id="A0A3M0AIA4"/>
<evidence type="ECO:0000256" key="1">
    <source>
        <dbReference type="SAM" id="Phobius"/>
    </source>
</evidence>
<reference evidence="3 4" key="1">
    <citation type="submission" date="2018-10" db="EMBL/GenBank/DDBJ databases">
        <title>Genomic Encyclopedia of Type Strains, Phase IV (KMG-IV): sequencing the most valuable type-strain genomes for metagenomic binning, comparative biology and taxonomic classification.</title>
        <authorList>
            <person name="Goeker M."/>
        </authorList>
    </citation>
    <scope>NUCLEOTIDE SEQUENCE [LARGE SCALE GENOMIC DNA]</scope>
    <source>
        <strain evidence="3 4">DSM 25080</strain>
    </source>
</reference>
<evidence type="ECO:0000313" key="4">
    <source>
        <dbReference type="Proteomes" id="UP000267187"/>
    </source>
</evidence>
<dbReference type="RefSeq" id="WP_121875780.1">
    <property type="nucleotide sequence ID" value="NZ_REFJ01000001.1"/>
</dbReference>
<proteinExistence type="predicted"/>
<dbReference type="Proteomes" id="UP000267187">
    <property type="component" value="Unassembled WGS sequence"/>
</dbReference>
<accession>A0A3M0AIA4</accession>
<dbReference type="InterPro" id="IPR014529">
    <property type="entry name" value="UCP026631"/>
</dbReference>
<evidence type="ECO:0000313" key="3">
    <source>
        <dbReference type="EMBL" id="RMA82448.1"/>
    </source>
</evidence>
<feature type="domain" description="YdbS-like PH" evidence="2">
    <location>
        <begin position="79"/>
        <end position="155"/>
    </location>
</feature>
<gene>
    <name evidence="3" type="ORF">DFR27_0397</name>
</gene>
<feature type="domain" description="YdbS-like PH" evidence="2">
    <location>
        <begin position="427"/>
        <end position="499"/>
    </location>
</feature>
<comment type="caution">
    <text evidence="3">The sequence shown here is derived from an EMBL/GenBank/DDBJ whole genome shotgun (WGS) entry which is preliminary data.</text>
</comment>
<organism evidence="3 4">
    <name type="scientific">Umboniibacter marinipuniceus</name>
    <dbReference type="NCBI Taxonomy" id="569599"/>
    <lineage>
        <taxon>Bacteria</taxon>
        <taxon>Pseudomonadati</taxon>
        <taxon>Pseudomonadota</taxon>
        <taxon>Gammaproteobacteria</taxon>
        <taxon>Cellvibrionales</taxon>
        <taxon>Cellvibrionaceae</taxon>
        <taxon>Umboniibacter</taxon>
    </lineage>
</organism>
<sequence>MSSESTPSIDGEWHRISPIAVVFFLAKTLKQLGGQFIYLIPAFLILGKSIKENPGVTIPSIIGILLLLICFAVASFLVYRYRLTNDTIEIRSGIFNKTQTHLPFTRIQNIRFEQPIYYRISDYCCMQLDTAGSAKNEAKLIAIKMDHAIALKETILGARAAADVPTTADGTEANPAETQTQELILNRRSVGDLVIHGLTNNRIWIFLGAAAPLFDEFADSIGSAFSYIGIDLQQLFDVDAQGYAVVALAALSFTMIAMMILALFSVAGSILTYYGYTLSRAGQRYIRRSGLLTKHEVALPLRRLQSIEFKQDWLDLLLKRVNLTFKQNQTGNPGQPGVETNSKLIVPSVFPEEAFDLANDAMPGTQLNRAAFKPIHRRFIISKMLFMWIPISLLASAIVWLNSDWLKAIEVFGAIVFIGALVSYLRWRRWGFGGDEQFVYIRKGFIGVSYKCFERHKLQQISQSQSWFMRRRNLCKIQFVLASGSISVPYLPVADAVDLVDGSLYITESSGKSWM</sequence>
<name>A0A3M0AIA4_9GAMM</name>
<dbReference type="PIRSF" id="PIRSF026631">
    <property type="entry name" value="UCP026631"/>
    <property type="match status" value="1"/>
</dbReference>
<feature type="transmembrane region" description="Helical" evidence="1">
    <location>
        <begin position="385"/>
        <end position="402"/>
    </location>
</feature>
<protein>
    <submittedName>
        <fullName evidence="3">Putative membrane protein</fullName>
    </submittedName>
</protein>
<dbReference type="PANTHER" id="PTHR34473:SF2">
    <property type="entry name" value="UPF0699 TRANSMEMBRANE PROTEIN YDBT"/>
    <property type="match status" value="1"/>
</dbReference>
<keyword evidence="1" id="KW-0472">Membrane</keyword>
<dbReference type="InterPro" id="IPR005182">
    <property type="entry name" value="YdbS-like_PH"/>
</dbReference>